<dbReference type="EMBL" id="JAQQAF010000009">
    <property type="protein sequence ID" value="KAJ8458263.1"/>
    <property type="molecule type" value="Genomic_DNA"/>
</dbReference>
<evidence type="ECO:0000313" key="1">
    <source>
        <dbReference type="EMBL" id="KAJ8458263.1"/>
    </source>
</evidence>
<reference evidence="1 2" key="1">
    <citation type="submission" date="2022-12" db="EMBL/GenBank/DDBJ databases">
        <title>Chromosome-scale assembly of the Ensete ventricosum genome.</title>
        <authorList>
            <person name="Dussert Y."/>
            <person name="Stocks J."/>
            <person name="Wendawek A."/>
            <person name="Woldeyes F."/>
            <person name="Nichols R.A."/>
            <person name="Borrell J.S."/>
        </authorList>
    </citation>
    <scope>NUCLEOTIDE SEQUENCE [LARGE SCALE GENOMIC DNA]</scope>
    <source>
        <strain evidence="2">cv. Maze</strain>
        <tissue evidence="1">Seeds</tissue>
    </source>
</reference>
<keyword evidence="2" id="KW-1185">Reference proteome</keyword>
<dbReference type="AlphaFoldDB" id="A0AAV8PNW6"/>
<comment type="caution">
    <text evidence="1">The sequence shown here is derived from an EMBL/GenBank/DDBJ whole genome shotgun (WGS) entry which is preliminary data.</text>
</comment>
<accession>A0AAV8PNW6</accession>
<sequence length="19" mass="2244">MLPMCISKSLGQCEAPYWW</sequence>
<dbReference type="Proteomes" id="UP001222027">
    <property type="component" value="Unassembled WGS sequence"/>
</dbReference>
<name>A0AAV8PNW6_ENSVE</name>
<gene>
    <name evidence="1" type="ORF">OPV22_031189</name>
</gene>
<evidence type="ECO:0000313" key="2">
    <source>
        <dbReference type="Proteomes" id="UP001222027"/>
    </source>
</evidence>
<proteinExistence type="predicted"/>
<organism evidence="1 2">
    <name type="scientific">Ensete ventricosum</name>
    <name type="common">Abyssinian banana</name>
    <name type="synonym">Musa ensete</name>
    <dbReference type="NCBI Taxonomy" id="4639"/>
    <lineage>
        <taxon>Eukaryota</taxon>
        <taxon>Viridiplantae</taxon>
        <taxon>Streptophyta</taxon>
        <taxon>Embryophyta</taxon>
        <taxon>Tracheophyta</taxon>
        <taxon>Spermatophyta</taxon>
        <taxon>Magnoliopsida</taxon>
        <taxon>Liliopsida</taxon>
        <taxon>Zingiberales</taxon>
        <taxon>Musaceae</taxon>
        <taxon>Ensete</taxon>
    </lineage>
</organism>
<protein>
    <submittedName>
        <fullName evidence="1">Uncharacterized protein</fullName>
    </submittedName>
</protein>